<evidence type="ECO:0000256" key="1">
    <source>
        <dbReference type="ARBA" id="ARBA00012513"/>
    </source>
</evidence>
<evidence type="ECO:0000256" key="5">
    <source>
        <dbReference type="ARBA" id="ARBA00022777"/>
    </source>
</evidence>
<keyword evidence="2" id="KW-0723">Serine/threonine-protein kinase</keyword>
<dbReference type="KEGG" id="aef:GEV26_03460"/>
<evidence type="ECO:0000256" key="4">
    <source>
        <dbReference type="ARBA" id="ARBA00022741"/>
    </source>
</evidence>
<evidence type="ECO:0000313" key="11">
    <source>
        <dbReference type="EMBL" id="QGG40499.1"/>
    </source>
</evidence>
<dbReference type="Proteomes" id="UP000392064">
    <property type="component" value="Chromosome"/>
</dbReference>
<dbReference type="InterPro" id="IPR053235">
    <property type="entry name" value="Ser_Thr_kinase"/>
</dbReference>
<accession>A0A5Q2MFL5</accession>
<dbReference type="SMART" id="SM00220">
    <property type="entry name" value="S_TKc"/>
    <property type="match status" value="1"/>
</dbReference>
<gene>
    <name evidence="11" type="ORF">GEV26_03460</name>
</gene>
<keyword evidence="4" id="KW-0547">Nucleotide-binding</keyword>
<dbReference type="InterPro" id="IPR008271">
    <property type="entry name" value="Ser/Thr_kinase_AS"/>
</dbReference>
<dbReference type="InterPro" id="IPR000719">
    <property type="entry name" value="Prot_kinase_dom"/>
</dbReference>
<dbReference type="GO" id="GO:0004674">
    <property type="term" value="F:protein serine/threonine kinase activity"/>
    <property type="evidence" value="ECO:0007669"/>
    <property type="project" value="UniProtKB-KW"/>
</dbReference>
<evidence type="ECO:0000256" key="8">
    <source>
        <dbReference type="ARBA" id="ARBA00048679"/>
    </source>
</evidence>
<reference evidence="11 12" key="1">
    <citation type="submission" date="2019-11" db="EMBL/GenBank/DDBJ databases">
        <authorList>
            <person name="Li J."/>
        </authorList>
    </citation>
    <scope>NUCLEOTIDE SEQUENCE [LARGE SCALE GENOMIC DNA]</scope>
    <source>
        <strain evidence="11 12">MF47</strain>
    </source>
</reference>
<keyword evidence="9" id="KW-0472">Membrane</keyword>
<dbReference type="EC" id="2.7.11.1" evidence="1"/>
<dbReference type="Pfam" id="PF00069">
    <property type="entry name" value="Pkinase"/>
    <property type="match status" value="1"/>
</dbReference>
<evidence type="ECO:0000256" key="6">
    <source>
        <dbReference type="ARBA" id="ARBA00022840"/>
    </source>
</evidence>
<dbReference type="GO" id="GO:0005737">
    <property type="term" value="C:cytoplasm"/>
    <property type="evidence" value="ECO:0007669"/>
    <property type="project" value="TreeGrafter"/>
</dbReference>
<proteinExistence type="predicted"/>
<dbReference type="PROSITE" id="PS50011">
    <property type="entry name" value="PROTEIN_KINASE_DOM"/>
    <property type="match status" value="1"/>
</dbReference>
<keyword evidence="9" id="KW-0812">Transmembrane</keyword>
<evidence type="ECO:0000256" key="7">
    <source>
        <dbReference type="ARBA" id="ARBA00047899"/>
    </source>
</evidence>
<dbReference type="AlphaFoldDB" id="A0A5Q2MFL5"/>
<sequence length="313" mass="33661">MGEVFAGRYELVDVLDSGGMGVVWRVWDLRDRTYRAGKMLRQSDGASLLRFVREIGTRVDHPHVVAPTGWSAEDDRVLFAMPLVDGGSVATLIADYGPLPPSFVREVGLQLLDALDAVHRADIVHRDVKPANILLEATGTGTPHVRLSDFGIATTRDEPRLTRASEMVHTPGYAAPEVQERADPSPLQDLYSVGTVLAEMLTGSRPTHAGPPVPADGPFATWCGRLCATRPDERYASAAEARAALLSIDPVDEPGDPIEVFRQLPELPPGWGPDGPSSRRHRIDARTRLRLLAGGLAVAGLGLVAASARLLLG</sequence>
<dbReference type="PROSITE" id="PS00108">
    <property type="entry name" value="PROTEIN_KINASE_ST"/>
    <property type="match status" value="1"/>
</dbReference>
<dbReference type="EMBL" id="CP045737">
    <property type="protein sequence ID" value="QGG40499.1"/>
    <property type="molecule type" value="Genomic_DNA"/>
</dbReference>
<dbReference type="CDD" id="cd14014">
    <property type="entry name" value="STKc_PknB_like"/>
    <property type="match status" value="1"/>
</dbReference>
<dbReference type="InterPro" id="IPR011009">
    <property type="entry name" value="Kinase-like_dom_sf"/>
</dbReference>
<keyword evidence="3" id="KW-0808">Transferase</keyword>
<dbReference type="SUPFAM" id="SSF56112">
    <property type="entry name" value="Protein kinase-like (PK-like)"/>
    <property type="match status" value="1"/>
</dbReference>
<dbReference type="PANTHER" id="PTHR24361">
    <property type="entry name" value="MITOGEN-ACTIVATED KINASE KINASE KINASE"/>
    <property type="match status" value="1"/>
</dbReference>
<dbReference type="PANTHER" id="PTHR24361:SF433">
    <property type="entry name" value="PROTEIN KINASE DOMAIN-CONTAINING PROTEIN"/>
    <property type="match status" value="1"/>
</dbReference>
<feature type="domain" description="Protein kinase" evidence="10">
    <location>
        <begin position="9"/>
        <end position="313"/>
    </location>
</feature>
<dbReference type="GO" id="GO:0005524">
    <property type="term" value="F:ATP binding"/>
    <property type="evidence" value="ECO:0007669"/>
    <property type="project" value="UniProtKB-KW"/>
</dbReference>
<evidence type="ECO:0000256" key="3">
    <source>
        <dbReference type="ARBA" id="ARBA00022679"/>
    </source>
</evidence>
<keyword evidence="12" id="KW-1185">Reference proteome</keyword>
<dbReference type="RefSeq" id="WP_153651770.1">
    <property type="nucleotide sequence ID" value="NZ_CP045737.1"/>
</dbReference>
<comment type="catalytic activity">
    <reaction evidence="7">
        <text>L-threonyl-[protein] + ATP = O-phospho-L-threonyl-[protein] + ADP + H(+)</text>
        <dbReference type="Rhea" id="RHEA:46608"/>
        <dbReference type="Rhea" id="RHEA-COMP:11060"/>
        <dbReference type="Rhea" id="RHEA-COMP:11605"/>
        <dbReference type="ChEBI" id="CHEBI:15378"/>
        <dbReference type="ChEBI" id="CHEBI:30013"/>
        <dbReference type="ChEBI" id="CHEBI:30616"/>
        <dbReference type="ChEBI" id="CHEBI:61977"/>
        <dbReference type="ChEBI" id="CHEBI:456216"/>
        <dbReference type="EC" id="2.7.11.1"/>
    </reaction>
</comment>
<evidence type="ECO:0000256" key="9">
    <source>
        <dbReference type="SAM" id="Phobius"/>
    </source>
</evidence>
<keyword evidence="6" id="KW-0067">ATP-binding</keyword>
<dbReference type="Gene3D" id="1.10.510.10">
    <property type="entry name" value="Transferase(Phosphotransferase) domain 1"/>
    <property type="match status" value="1"/>
</dbReference>
<name>A0A5Q2MFL5_9ACTN</name>
<keyword evidence="5 11" id="KW-0418">Kinase</keyword>
<feature type="transmembrane region" description="Helical" evidence="9">
    <location>
        <begin position="289"/>
        <end position="312"/>
    </location>
</feature>
<keyword evidence="9" id="KW-1133">Transmembrane helix</keyword>
<evidence type="ECO:0000259" key="10">
    <source>
        <dbReference type="PROSITE" id="PS50011"/>
    </source>
</evidence>
<comment type="catalytic activity">
    <reaction evidence="8">
        <text>L-seryl-[protein] + ATP = O-phospho-L-seryl-[protein] + ADP + H(+)</text>
        <dbReference type="Rhea" id="RHEA:17989"/>
        <dbReference type="Rhea" id="RHEA-COMP:9863"/>
        <dbReference type="Rhea" id="RHEA-COMP:11604"/>
        <dbReference type="ChEBI" id="CHEBI:15378"/>
        <dbReference type="ChEBI" id="CHEBI:29999"/>
        <dbReference type="ChEBI" id="CHEBI:30616"/>
        <dbReference type="ChEBI" id="CHEBI:83421"/>
        <dbReference type="ChEBI" id="CHEBI:456216"/>
        <dbReference type="EC" id="2.7.11.1"/>
    </reaction>
</comment>
<evidence type="ECO:0000313" key="12">
    <source>
        <dbReference type="Proteomes" id="UP000392064"/>
    </source>
</evidence>
<protein>
    <recommendedName>
        <fullName evidence="1">non-specific serine/threonine protein kinase</fullName>
        <ecNumber evidence="1">2.7.11.1</ecNumber>
    </recommendedName>
</protein>
<organism evidence="11 12">
    <name type="scientific">Aeromicrobium yanjiei</name>
    <dbReference type="NCBI Taxonomy" id="2662028"/>
    <lineage>
        <taxon>Bacteria</taxon>
        <taxon>Bacillati</taxon>
        <taxon>Actinomycetota</taxon>
        <taxon>Actinomycetes</taxon>
        <taxon>Propionibacteriales</taxon>
        <taxon>Nocardioidaceae</taxon>
        <taxon>Aeromicrobium</taxon>
    </lineage>
</organism>
<evidence type="ECO:0000256" key="2">
    <source>
        <dbReference type="ARBA" id="ARBA00022527"/>
    </source>
</evidence>